<evidence type="ECO:0000256" key="4">
    <source>
        <dbReference type="ARBA" id="ARBA00022692"/>
    </source>
</evidence>
<feature type="transmembrane region" description="Helical" evidence="7">
    <location>
        <begin position="205"/>
        <end position="228"/>
    </location>
</feature>
<sequence length="285" mass="31414">MESDGARPSLEEGEFDRRPPVSWVGKQWTLFLSSLPRYSVIALVHIMVVVVWFAVTATGLVHKLILPSPGDTLATLSQPQYQWMENTLVTAWEILAGYCLAVVVGVMLALMFSWFKSLQTTLFPLFVTFSMIPKIALGPLLIVWFGYGIGTNIFFAFILSFFPILITSGRGLREVEPDLLDLVRALKGTRWQIFRKIQLPGAMPYIFSSMKVGAILALAGAIVGEFVASSQGLGYLMIQVQSTLDTAAMFMAVILLSILGIGLFGMVSLLEHIFVPNDARLESDS</sequence>
<dbReference type="InterPro" id="IPR000515">
    <property type="entry name" value="MetI-like"/>
</dbReference>
<accession>A0A6L8WDT4</accession>
<evidence type="ECO:0000256" key="6">
    <source>
        <dbReference type="ARBA" id="ARBA00023136"/>
    </source>
</evidence>
<evidence type="ECO:0000256" key="2">
    <source>
        <dbReference type="ARBA" id="ARBA00022448"/>
    </source>
</evidence>
<comment type="similarity">
    <text evidence="7">Belongs to the binding-protein-dependent transport system permease family.</text>
</comment>
<evidence type="ECO:0000313" key="10">
    <source>
        <dbReference type="Proteomes" id="UP000476030"/>
    </source>
</evidence>
<keyword evidence="2 7" id="KW-0813">Transport</keyword>
<dbReference type="Gene3D" id="1.10.3720.10">
    <property type="entry name" value="MetI-like"/>
    <property type="match status" value="1"/>
</dbReference>
<evidence type="ECO:0000256" key="3">
    <source>
        <dbReference type="ARBA" id="ARBA00022475"/>
    </source>
</evidence>
<dbReference type="Proteomes" id="UP000476030">
    <property type="component" value="Unassembled WGS sequence"/>
</dbReference>
<protein>
    <submittedName>
        <fullName evidence="9">ABC transporter permease subunit</fullName>
    </submittedName>
</protein>
<dbReference type="PANTHER" id="PTHR30151:SF20">
    <property type="entry name" value="ABC TRANSPORTER PERMEASE PROTEIN HI_0355-RELATED"/>
    <property type="match status" value="1"/>
</dbReference>
<keyword evidence="5 7" id="KW-1133">Transmembrane helix</keyword>
<gene>
    <name evidence="9" type="ORF">GQE98_16885</name>
</gene>
<feature type="transmembrane region" description="Helical" evidence="7">
    <location>
        <begin position="122"/>
        <end position="147"/>
    </location>
</feature>
<evidence type="ECO:0000256" key="7">
    <source>
        <dbReference type="RuleBase" id="RU363032"/>
    </source>
</evidence>
<feature type="transmembrane region" description="Helical" evidence="7">
    <location>
        <begin position="248"/>
        <end position="270"/>
    </location>
</feature>
<feature type="domain" description="ABC transmembrane type-1" evidence="8">
    <location>
        <begin position="87"/>
        <end position="265"/>
    </location>
</feature>
<feature type="transmembrane region" description="Helical" evidence="7">
    <location>
        <begin position="40"/>
        <end position="61"/>
    </location>
</feature>
<dbReference type="PANTHER" id="PTHR30151">
    <property type="entry name" value="ALKANE SULFONATE ABC TRANSPORTER-RELATED, MEMBRANE SUBUNIT"/>
    <property type="match status" value="1"/>
</dbReference>
<proteinExistence type="inferred from homology"/>
<feature type="transmembrane region" description="Helical" evidence="7">
    <location>
        <begin position="153"/>
        <end position="172"/>
    </location>
</feature>
<dbReference type="InterPro" id="IPR035906">
    <property type="entry name" value="MetI-like_sf"/>
</dbReference>
<dbReference type="CDD" id="cd06261">
    <property type="entry name" value="TM_PBP2"/>
    <property type="match status" value="1"/>
</dbReference>
<keyword evidence="6 7" id="KW-0472">Membrane</keyword>
<dbReference type="AlphaFoldDB" id="A0A6L8WDT4"/>
<keyword evidence="3" id="KW-1003">Cell membrane</keyword>
<dbReference type="PROSITE" id="PS50928">
    <property type="entry name" value="ABC_TM1"/>
    <property type="match status" value="1"/>
</dbReference>
<dbReference type="SUPFAM" id="SSF161098">
    <property type="entry name" value="MetI-like"/>
    <property type="match status" value="1"/>
</dbReference>
<feature type="transmembrane region" description="Helical" evidence="7">
    <location>
        <begin position="94"/>
        <end position="115"/>
    </location>
</feature>
<evidence type="ECO:0000259" key="8">
    <source>
        <dbReference type="PROSITE" id="PS50928"/>
    </source>
</evidence>
<keyword evidence="4 7" id="KW-0812">Transmembrane</keyword>
<evidence type="ECO:0000313" key="9">
    <source>
        <dbReference type="EMBL" id="MZR32317.1"/>
    </source>
</evidence>
<evidence type="ECO:0000256" key="5">
    <source>
        <dbReference type="ARBA" id="ARBA00022989"/>
    </source>
</evidence>
<comment type="subcellular location">
    <subcellularLocation>
        <location evidence="1 7">Cell membrane</location>
        <topology evidence="1 7">Multi-pass membrane protein</topology>
    </subcellularLocation>
</comment>
<reference evidence="9 10" key="1">
    <citation type="submission" date="2019-12" db="EMBL/GenBank/DDBJ databases">
        <title>Snethiella sp. nov. sp. isolated from sea sand.</title>
        <authorList>
            <person name="Kim J."/>
            <person name="Jeong S.E."/>
            <person name="Jung H.S."/>
            <person name="Jeon C.O."/>
        </authorList>
    </citation>
    <scope>NUCLEOTIDE SEQUENCE [LARGE SCALE GENOMIC DNA]</scope>
    <source>
        <strain evidence="9 10">DP05</strain>
    </source>
</reference>
<name>A0A6L8WDT4_9PROT</name>
<organism evidence="9 10">
    <name type="scientific">Sneathiella litorea</name>
    <dbReference type="NCBI Taxonomy" id="2606216"/>
    <lineage>
        <taxon>Bacteria</taxon>
        <taxon>Pseudomonadati</taxon>
        <taxon>Pseudomonadota</taxon>
        <taxon>Alphaproteobacteria</taxon>
        <taxon>Sneathiellales</taxon>
        <taxon>Sneathiellaceae</taxon>
        <taxon>Sneathiella</taxon>
    </lineage>
</organism>
<comment type="caution">
    <text evidence="9">The sequence shown here is derived from an EMBL/GenBank/DDBJ whole genome shotgun (WGS) entry which is preliminary data.</text>
</comment>
<dbReference type="EMBL" id="WTUW01000009">
    <property type="protein sequence ID" value="MZR32317.1"/>
    <property type="molecule type" value="Genomic_DNA"/>
</dbReference>
<dbReference type="Pfam" id="PF00528">
    <property type="entry name" value="BPD_transp_1"/>
    <property type="match status" value="1"/>
</dbReference>
<keyword evidence="10" id="KW-1185">Reference proteome</keyword>
<dbReference type="GO" id="GO:0055085">
    <property type="term" value="P:transmembrane transport"/>
    <property type="evidence" value="ECO:0007669"/>
    <property type="project" value="InterPro"/>
</dbReference>
<dbReference type="GO" id="GO:0005886">
    <property type="term" value="C:plasma membrane"/>
    <property type="evidence" value="ECO:0007669"/>
    <property type="project" value="UniProtKB-SubCell"/>
</dbReference>
<evidence type="ECO:0000256" key="1">
    <source>
        <dbReference type="ARBA" id="ARBA00004651"/>
    </source>
</evidence>